<evidence type="ECO:0000259" key="4">
    <source>
        <dbReference type="Pfam" id="PF22725"/>
    </source>
</evidence>
<gene>
    <name evidence="5" type="ORF">IAG42_36055</name>
</gene>
<dbReference type="Pfam" id="PF22725">
    <property type="entry name" value="GFO_IDH_MocA_C3"/>
    <property type="match status" value="1"/>
</dbReference>
<dbReference type="EMBL" id="CP061282">
    <property type="protein sequence ID" value="QNS09180.1"/>
    <property type="molecule type" value="Genomic_DNA"/>
</dbReference>
<evidence type="ECO:0000313" key="6">
    <source>
        <dbReference type="Proteomes" id="UP000516428"/>
    </source>
</evidence>
<protein>
    <submittedName>
        <fullName evidence="5">Gfo/Idh/MocA family oxidoreductase</fullName>
    </submittedName>
</protein>
<dbReference type="Gene3D" id="3.30.360.10">
    <property type="entry name" value="Dihydrodipicolinate Reductase, domain 2"/>
    <property type="match status" value="1"/>
</dbReference>
<comment type="similarity">
    <text evidence="1">Belongs to the Gfo/Idh/MocA family.</text>
</comment>
<evidence type="ECO:0000313" key="5">
    <source>
        <dbReference type="EMBL" id="QNS09180.1"/>
    </source>
</evidence>
<keyword evidence="2" id="KW-0560">Oxidoreductase</keyword>
<dbReference type="GO" id="GO:0016491">
    <property type="term" value="F:oxidoreductase activity"/>
    <property type="evidence" value="ECO:0007669"/>
    <property type="project" value="UniProtKB-KW"/>
</dbReference>
<dbReference type="Gene3D" id="3.40.50.720">
    <property type="entry name" value="NAD(P)-binding Rossmann-like Domain"/>
    <property type="match status" value="1"/>
</dbReference>
<geneLocation type="plasmid" evidence="5 6">
    <name>unnamed1</name>
</geneLocation>
<dbReference type="InterPro" id="IPR050984">
    <property type="entry name" value="Gfo/Idh/MocA_domain"/>
</dbReference>
<dbReference type="KEGG" id="sxn:IAG42_36055"/>
<evidence type="ECO:0000259" key="3">
    <source>
        <dbReference type="Pfam" id="PF01408"/>
    </source>
</evidence>
<accession>A0A7H1BKC5</accession>
<dbReference type="Pfam" id="PF01408">
    <property type="entry name" value="GFO_IDH_MocA"/>
    <property type="match status" value="1"/>
</dbReference>
<dbReference type="AlphaFoldDB" id="A0A7H1BKC5"/>
<dbReference type="PANTHER" id="PTHR22604:SF105">
    <property type="entry name" value="TRANS-1,2-DIHYDROBENZENE-1,2-DIOL DEHYDROGENASE"/>
    <property type="match status" value="1"/>
</dbReference>
<dbReference type="GO" id="GO:0000166">
    <property type="term" value="F:nucleotide binding"/>
    <property type="evidence" value="ECO:0007669"/>
    <property type="project" value="InterPro"/>
</dbReference>
<reference evidence="5 6" key="1">
    <citation type="submission" date="2020-09" db="EMBL/GenBank/DDBJ databases">
        <title>A novel species.</title>
        <authorList>
            <person name="Gao J."/>
        </authorList>
    </citation>
    <scope>NUCLEOTIDE SEQUENCE [LARGE SCALE GENOMIC DNA]</scope>
    <source>
        <strain evidence="5 6">CRXT-Y-14</strain>
        <plasmid evidence="5 6">unnamed1</plasmid>
    </source>
</reference>
<name>A0A7H1BKC5_9ACTN</name>
<dbReference type="InterPro" id="IPR000683">
    <property type="entry name" value="Gfo/Idh/MocA-like_OxRdtase_N"/>
</dbReference>
<keyword evidence="6" id="KW-1185">Reference proteome</keyword>
<feature type="domain" description="GFO/IDH/MocA-like oxidoreductase" evidence="4">
    <location>
        <begin position="138"/>
        <end position="253"/>
    </location>
</feature>
<dbReference type="SUPFAM" id="SSF55347">
    <property type="entry name" value="Glyceraldehyde-3-phosphate dehydrogenase-like, C-terminal domain"/>
    <property type="match status" value="1"/>
</dbReference>
<dbReference type="PANTHER" id="PTHR22604">
    <property type="entry name" value="OXIDOREDUCTASES"/>
    <property type="match status" value="1"/>
</dbReference>
<evidence type="ECO:0000256" key="1">
    <source>
        <dbReference type="ARBA" id="ARBA00010928"/>
    </source>
</evidence>
<organism evidence="5 6">
    <name type="scientific">Streptomyces xanthii</name>
    <dbReference type="NCBI Taxonomy" id="2768069"/>
    <lineage>
        <taxon>Bacteria</taxon>
        <taxon>Bacillati</taxon>
        <taxon>Actinomycetota</taxon>
        <taxon>Actinomycetes</taxon>
        <taxon>Kitasatosporales</taxon>
        <taxon>Streptomycetaceae</taxon>
        <taxon>Streptomyces</taxon>
    </lineage>
</organism>
<dbReference type="Proteomes" id="UP000516428">
    <property type="component" value="Plasmid unnamed1"/>
</dbReference>
<dbReference type="InterPro" id="IPR055170">
    <property type="entry name" value="GFO_IDH_MocA-like_dom"/>
</dbReference>
<evidence type="ECO:0000256" key="2">
    <source>
        <dbReference type="ARBA" id="ARBA00023002"/>
    </source>
</evidence>
<keyword evidence="5" id="KW-0614">Plasmid</keyword>
<feature type="domain" description="Gfo/Idh/MocA-like oxidoreductase N-terminal" evidence="3">
    <location>
        <begin position="11"/>
        <end position="128"/>
    </location>
</feature>
<dbReference type="SUPFAM" id="SSF51735">
    <property type="entry name" value="NAD(P)-binding Rossmann-fold domains"/>
    <property type="match status" value="1"/>
</dbReference>
<dbReference type="RefSeq" id="WP_188341835.1">
    <property type="nucleotide sequence ID" value="NZ_CP061282.1"/>
</dbReference>
<proteinExistence type="inferred from homology"/>
<dbReference type="InterPro" id="IPR036291">
    <property type="entry name" value="NAD(P)-bd_dom_sf"/>
</dbReference>
<sequence>MPADTTVSTTRVGLLGCGDIAARRTLPALLRVPGAELAAVAARDPDRAAAFGARFDAPAAASYEELLARTDIDAVYLCLPTLLHARWAEKALRAGKHVLVEKPLAASGADAERLFRLAGERGLVLLENFMFLHHGTQRQVAALLMSGALGEIRAVSAAFTIPPRPAGNQRLDPRLGGGALLDNGVYPLRAALRFLGTGLTVAGASLRDSREHGVDLSGAALLTAPGGAVAQIRFGMEHHYRSWYEIQGSQGTLSVDHVYTTAPGHAPVIRLGEGTEQREITVPAEDHFEAVWRFFAAAVRGEETVRPGLRLLSAESVAQAGLLDTVRDAAVRVPV</sequence>